<protein>
    <submittedName>
        <fullName evidence="1">Pentapeptide repeat-containing protein</fullName>
    </submittedName>
</protein>
<dbReference type="STRING" id="670482.SAMN04488542_11264"/>
<dbReference type="OrthoDB" id="154708at2"/>
<organism evidence="1 2">
    <name type="scientific">Fontibacillus panacisegetis</name>
    <dbReference type="NCBI Taxonomy" id="670482"/>
    <lineage>
        <taxon>Bacteria</taxon>
        <taxon>Bacillati</taxon>
        <taxon>Bacillota</taxon>
        <taxon>Bacilli</taxon>
        <taxon>Bacillales</taxon>
        <taxon>Paenibacillaceae</taxon>
        <taxon>Fontibacillus</taxon>
    </lineage>
</organism>
<dbReference type="AlphaFoldDB" id="A0A1G7LTY2"/>
<proteinExistence type="predicted"/>
<dbReference type="InterPro" id="IPR001646">
    <property type="entry name" value="5peptide_repeat"/>
</dbReference>
<reference evidence="1 2" key="1">
    <citation type="submission" date="2016-10" db="EMBL/GenBank/DDBJ databases">
        <authorList>
            <person name="de Groot N.N."/>
        </authorList>
    </citation>
    <scope>NUCLEOTIDE SEQUENCE [LARGE SCALE GENOMIC DNA]</scope>
    <source>
        <strain evidence="1 2">DSM 28129</strain>
    </source>
</reference>
<keyword evidence="2" id="KW-1185">Reference proteome</keyword>
<dbReference type="EMBL" id="FNBG01000012">
    <property type="protein sequence ID" value="SDF52972.1"/>
    <property type="molecule type" value="Genomic_DNA"/>
</dbReference>
<gene>
    <name evidence="1" type="ORF">SAMN04488542_11264</name>
</gene>
<dbReference type="Gene3D" id="2.160.20.80">
    <property type="entry name" value="E3 ubiquitin-protein ligase SopA"/>
    <property type="match status" value="1"/>
</dbReference>
<evidence type="ECO:0000313" key="1">
    <source>
        <dbReference type="EMBL" id="SDF52972.1"/>
    </source>
</evidence>
<dbReference type="Pfam" id="PF00805">
    <property type="entry name" value="Pentapeptide"/>
    <property type="match status" value="1"/>
</dbReference>
<name>A0A1G7LTY2_9BACL</name>
<evidence type="ECO:0000313" key="2">
    <source>
        <dbReference type="Proteomes" id="UP000198972"/>
    </source>
</evidence>
<dbReference type="Proteomes" id="UP000198972">
    <property type="component" value="Unassembled WGS sequence"/>
</dbReference>
<sequence length="58" mass="6320">MTSGDRFDPANLRRADFIGADFRDADVSGADLRDSIFLTQAQVNSAKGNKDTKLPGYL</sequence>
<dbReference type="SUPFAM" id="SSF141571">
    <property type="entry name" value="Pentapeptide repeat-like"/>
    <property type="match status" value="1"/>
</dbReference>
<accession>A0A1G7LTY2</accession>